<name>A0ACC7PDK9_9PSED</name>
<evidence type="ECO:0000313" key="1">
    <source>
        <dbReference type="EMBL" id="MFO2478100.1"/>
    </source>
</evidence>
<keyword evidence="2" id="KW-1185">Reference proteome</keyword>
<dbReference type="Proteomes" id="UP001637618">
    <property type="component" value="Unassembled WGS sequence"/>
</dbReference>
<sequence>MAIICTTLEQVRKNIDRLDHQIVALLAERGGFVSQAARFKKDSDSVKAPQRVEQVIDKVRDLSQSLGANPDVTEQVYRAMIAAFIQQELAEHAVLSKESKA</sequence>
<evidence type="ECO:0000313" key="2">
    <source>
        <dbReference type="Proteomes" id="UP001637618"/>
    </source>
</evidence>
<protein>
    <submittedName>
        <fullName evidence="1">Chorismate mutase</fullName>
    </submittedName>
</protein>
<reference evidence="1" key="1">
    <citation type="submission" date="2022-11" db="EMBL/GenBank/DDBJ databases">
        <title>Draft genome sequences of strains of Pseudomonas imrae sp. nov.</title>
        <authorList>
            <person name="Salva Serra F."/>
            <person name="Nimje P."/>
            <person name="Moore E.R.B."/>
            <person name="Marathe N.P."/>
        </authorList>
    </citation>
    <scope>NUCLEOTIDE SEQUENCE</scope>
    <source>
        <strain evidence="1">15FMM2</strain>
    </source>
</reference>
<proteinExistence type="predicted"/>
<organism evidence="1 2">
    <name type="scientific">Pseudomonas imrae</name>
    <dbReference type="NCBI Taxonomy" id="2992837"/>
    <lineage>
        <taxon>Bacteria</taxon>
        <taxon>Pseudomonadati</taxon>
        <taxon>Pseudomonadota</taxon>
        <taxon>Gammaproteobacteria</taxon>
        <taxon>Pseudomonadales</taxon>
        <taxon>Pseudomonadaceae</taxon>
        <taxon>Pseudomonas</taxon>
    </lineage>
</organism>
<dbReference type="EMBL" id="JAPEQY010000008">
    <property type="protein sequence ID" value="MFO2478100.1"/>
    <property type="molecule type" value="Genomic_DNA"/>
</dbReference>
<accession>A0ACC7PDK9</accession>
<gene>
    <name evidence="1" type="ORF">OOJ96_11880</name>
</gene>
<comment type="caution">
    <text evidence="1">The sequence shown here is derived from an EMBL/GenBank/DDBJ whole genome shotgun (WGS) entry which is preliminary data.</text>
</comment>